<organism evidence="1 2">
    <name type="scientific">Arcicella rosea</name>
    <dbReference type="NCBI Taxonomy" id="502909"/>
    <lineage>
        <taxon>Bacteria</taxon>
        <taxon>Pseudomonadati</taxon>
        <taxon>Bacteroidota</taxon>
        <taxon>Cytophagia</taxon>
        <taxon>Cytophagales</taxon>
        <taxon>Flectobacillaceae</taxon>
        <taxon>Arcicella</taxon>
    </lineage>
</organism>
<protein>
    <submittedName>
        <fullName evidence="1">Uncharacterized protein</fullName>
    </submittedName>
</protein>
<comment type="caution">
    <text evidence="1">The sequence shown here is derived from an EMBL/GenBank/DDBJ whole genome shotgun (WGS) entry which is preliminary data.</text>
</comment>
<accession>A0A841EVI0</accession>
<gene>
    <name evidence="1" type="ORF">HNP25_003314</name>
</gene>
<dbReference type="Proteomes" id="UP000524404">
    <property type="component" value="Unassembled WGS sequence"/>
</dbReference>
<evidence type="ECO:0000313" key="1">
    <source>
        <dbReference type="EMBL" id="MBB6004648.1"/>
    </source>
</evidence>
<dbReference type="AlphaFoldDB" id="A0A841EVI0"/>
<keyword evidence="2" id="KW-1185">Reference proteome</keyword>
<reference evidence="1 2" key="1">
    <citation type="submission" date="2020-08" db="EMBL/GenBank/DDBJ databases">
        <title>Functional genomics of gut bacteria from endangered species of beetles.</title>
        <authorList>
            <person name="Carlos-Shanley C."/>
        </authorList>
    </citation>
    <scope>NUCLEOTIDE SEQUENCE [LARGE SCALE GENOMIC DNA]</scope>
    <source>
        <strain evidence="1 2">S00070</strain>
    </source>
</reference>
<dbReference type="EMBL" id="JACHKT010000027">
    <property type="protein sequence ID" value="MBB6004648.1"/>
    <property type="molecule type" value="Genomic_DNA"/>
</dbReference>
<evidence type="ECO:0000313" key="2">
    <source>
        <dbReference type="Proteomes" id="UP000524404"/>
    </source>
</evidence>
<proteinExistence type="predicted"/>
<name>A0A841EVI0_9BACT</name>
<sequence length="35" mass="4110">MSRSQQFVVILKPKLNVKNAIQQLNILLSKQTHKY</sequence>